<comment type="caution">
    <text evidence="1">The sequence shown here is derived from an EMBL/GenBank/DDBJ whole genome shotgun (WGS) entry which is preliminary data.</text>
</comment>
<proteinExistence type="predicted"/>
<dbReference type="EMBL" id="JAWZYT010005301">
    <property type="protein sequence ID" value="KAK4291024.1"/>
    <property type="molecule type" value="Genomic_DNA"/>
</dbReference>
<evidence type="ECO:0000313" key="2">
    <source>
        <dbReference type="Proteomes" id="UP001292094"/>
    </source>
</evidence>
<name>A0AAE1NJ06_9EUCA</name>
<dbReference type="Proteomes" id="UP001292094">
    <property type="component" value="Unassembled WGS sequence"/>
</dbReference>
<accession>A0AAE1NJ06</accession>
<dbReference type="AlphaFoldDB" id="A0AAE1NJ06"/>
<evidence type="ECO:0000313" key="1">
    <source>
        <dbReference type="EMBL" id="KAK4291024.1"/>
    </source>
</evidence>
<protein>
    <submittedName>
        <fullName evidence="1">Uncharacterized protein</fullName>
    </submittedName>
</protein>
<organism evidence="1 2">
    <name type="scientific">Petrolisthes manimaculis</name>
    <dbReference type="NCBI Taxonomy" id="1843537"/>
    <lineage>
        <taxon>Eukaryota</taxon>
        <taxon>Metazoa</taxon>
        <taxon>Ecdysozoa</taxon>
        <taxon>Arthropoda</taxon>
        <taxon>Crustacea</taxon>
        <taxon>Multicrustacea</taxon>
        <taxon>Malacostraca</taxon>
        <taxon>Eumalacostraca</taxon>
        <taxon>Eucarida</taxon>
        <taxon>Decapoda</taxon>
        <taxon>Pleocyemata</taxon>
        <taxon>Anomura</taxon>
        <taxon>Galatheoidea</taxon>
        <taxon>Porcellanidae</taxon>
        <taxon>Petrolisthes</taxon>
    </lineage>
</organism>
<gene>
    <name evidence="1" type="ORF">Pmani_036122</name>
</gene>
<sequence length="73" mass="7965">MGGGEGRGGVHQVLRPKVLRTYIGRLQPWVPPSTGRAVDRLLGDPTLTFLLSPSMSSWNGCGDRRDWTVTDGE</sequence>
<reference evidence="1" key="1">
    <citation type="submission" date="2023-11" db="EMBL/GenBank/DDBJ databases">
        <title>Genome assemblies of two species of porcelain crab, Petrolisthes cinctipes and Petrolisthes manimaculis (Anomura: Porcellanidae).</title>
        <authorList>
            <person name="Angst P."/>
        </authorList>
    </citation>
    <scope>NUCLEOTIDE SEQUENCE</scope>
    <source>
        <strain evidence="1">PB745_02</strain>
        <tissue evidence="1">Gill</tissue>
    </source>
</reference>
<keyword evidence="2" id="KW-1185">Reference proteome</keyword>